<dbReference type="SUPFAM" id="SSF89392">
    <property type="entry name" value="Prokaryotic lipoproteins and lipoprotein localization factors"/>
    <property type="match status" value="1"/>
</dbReference>
<evidence type="ECO:0000313" key="2">
    <source>
        <dbReference type="EMBL" id="XBV27476.1"/>
    </source>
</evidence>
<dbReference type="InterPro" id="IPR029046">
    <property type="entry name" value="LolA/LolB/LppX"/>
</dbReference>
<dbReference type="EMBL" id="CP158165">
    <property type="protein sequence ID" value="XBV27476.1"/>
    <property type="molecule type" value="Genomic_DNA"/>
</dbReference>
<feature type="signal peptide" evidence="1">
    <location>
        <begin position="1"/>
        <end position="23"/>
    </location>
</feature>
<dbReference type="RefSeq" id="WP_350280261.1">
    <property type="nucleotide sequence ID" value="NZ_CP158165.1"/>
</dbReference>
<proteinExistence type="predicted"/>
<organism evidence="2">
    <name type="scientific">Kribbella sp. HUAS MG21</name>
    <dbReference type="NCBI Taxonomy" id="3160966"/>
    <lineage>
        <taxon>Bacteria</taxon>
        <taxon>Bacillati</taxon>
        <taxon>Actinomycetota</taxon>
        <taxon>Actinomycetes</taxon>
        <taxon>Propionibacteriales</taxon>
        <taxon>Kribbellaceae</taxon>
        <taxon>Kribbella</taxon>
    </lineage>
</organism>
<gene>
    <name evidence="2" type="ORF">ABN611_13815</name>
</gene>
<evidence type="ECO:0008006" key="3">
    <source>
        <dbReference type="Google" id="ProtNLM"/>
    </source>
</evidence>
<keyword evidence="1" id="KW-0732">Signal</keyword>
<evidence type="ECO:0000256" key="1">
    <source>
        <dbReference type="SAM" id="SignalP"/>
    </source>
</evidence>
<dbReference type="PROSITE" id="PS51257">
    <property type="entry name" value="PROKAR_LIPOPROTEIN"/>
    <property type="match status" value="1"/>
</dbReference>
<sequence>MKFRAAVATAAAVPLALGLTSCAGEPAATGYRPSAPVDAPLATKKPIAHLNQSTFVPAMKRALTRQKTWRITGTVTANGTTLMSITGVQSAKPQAVSIVMSGAAFEGRTARIIGLGKTAYLSLPGKTPAGKYLKVDVADIDPASAVGSALNSADPTKAYEHITKAMRNVRYVGTRTVDGRELAQYDLILDTATVLKLSGAKPPQGVPETMTYSLWMDSAHVVRRMTGDLLGIAVELTMTDYNKPVRITAPPAGKLVR</sequence>
<accession>A0AAU7TL48</accession>
<feature type="chain" id="PRO_5043392094" description="Lipoprotein LprG" evidence="1">
    <location>
        <begin position="24"/>
        <end position="257"/>
    </location>
</feature>
<protein>
    <recommendedName>
        <fullName evidence="3">Lipoprotein LprG</fullName>
    </recommendedName>
</protein>
<reference evidence="2" key="1">
    <citation type="submission" date="2024-06" db="EMBL/GenBank/DDBJ databases">
        <title>Kribbella sp. strain HUAS MG21 genome sequences.</title>
        <authorList>
            <person name="Mo P."/>
        </authorList>
    </citation>
    <scope>NUCLEOTIDE SEQUENCE</scope>
    <source>
        <strain evidence="2">HUAS MG21</strain>
    </source>
</reference>
<name>A0AAU7TL48_9ACTN</name>
<dbReference type="Gene3D" id="2.50.20.20">
    <property type="match status" value="1"/>
</dbReference>
<dbReference type="AlphaFoldDB" id="A0AAU7TL48"/>